<dbReference type="Gene3D" id="3.40.50.1820">
    <property type="entry name" value="alpha/beta hydrolase"/>
    <property type="match status" value="1"/>
</dbReference>
<dbReference type="ESTHER" id="9basi-a0a221se81">
    <property type="family name" value="Dienelactone_hydrolase"/>
</dbReference>
<feature type="domain" description="Dienelactone hydrolase" evidence="1">
    <location>
        <begin position="32"/>
        <end position="248"/>
    </location>
</feature>
<dbReference type="EC" id="3.1.1.45" evidence="2"/>
<protein>
    <submittedName>
        <fullName evidence="2">Dienelactone hydrolase</fullName>
        <ecNumber evidence="2">3.1.1.45</ecNumber>
    </submittedName>
</protein>
<dbReference type="InterPro" id="IPR029058">
    <property type="entry name" value="AB_hydrolase_fold"/>
</dbReference>
<proteinExistence type="evidence at transcript level"/>
<evidence type="ECO:0000313" key="2">
    <source>
        <dbReference type="EMBL" id="ASN74467.1"/>
    </source>
</evidence>
<accession>A0A221SE81</accession>
<organism evidence="2">
    <name type="scientific">Glaciozyma antarctica</name>
    <dbReference type="NCBI Taxonomy" id="105987"/>
    <lineage>
        <taxon>Eukaryota</taxon>
        <taxon>Fungi</taxon>
        <taxon>Dikarya</taxon>
        <taxon>Basidiomycota</taxon>
        <taxon>Pucciniomycotina</taxon>
        <taxon>Microbotryomycetes</taxon>
        <taxon>Kriegeriales</taxon>
        <taxon>Camptobasidiaceae</taxon>
        <taxon>Glaciozyma</taxon>
    </lineage>
</organism>
<dbReference type="GO" id="GO:0008806">
    <property type="term" value="F:carboxymethylenebutenolidase activity"/>
    <property type="evidence" value="ECO:0007669"/>
    <property type="project" value="UniProtKB-EC"/>
</dbReference>
<dbReference type="EMBL" id="KX907622">
    <property type="protein sequence ID" value="ASN74467.1"/>
    <property type="molecule type" value="mRNA"/>
</dbReference>
<dbReference type="Pfam" id="PF01738">
    <property type="entry name" value="DLH"/>
    <property type="match status" value="1"/>
</dbReference>
<dbReference type="PANTHER" id="PTHR17630:SF44">
    <property type="entry name" value="PROTEIN AIM2"/>
    <property type="match status" value="1"/>
</dbReference>
<reference evidence="2" key="1">
    <citation type="submission" date="2016-09" db="EMBL/GenBank/DDBJ databases">
        <title>A new thermolabile esterase-like protein from psychrophilic yeast, Glaciozyma antarctica.</title>
        <authorList>
            <person name="Hashim N.H.F."/>
            <person name="Abu Bakar F.D."/>
            <person name="Illias R."/>
            <person name="Mahadi N.M."/>
            <person name="Abdul Murad A.M."/>
        </authorList>
    </citation>
    <scope>NUCLEOTIDE SEQUENCE</scope>
</reference>
<dbReference type="AlphaFoldDB" id="A0A221SE81"/>
<evidence type="ECO:0000259" key="1">
    <source>
        <dbReference type="Pfam" id="PF01738"/>
    </source>
</evidence>
<dbReference type="InterPro" id="IPR002925">
    <property type="entry name" value="Dienelactn_hydro"/>
</dbReference>
<keyword evidence="2" id="KW-0378">Hydrolase</keyword>
<dbReference type="PANTHER" id="PTHR17630">
    <property type="entry name" value="DIENELACTONE HYDROLASE"/>
    <property type="match status" value="1"/>
</dbReference>
<sequence>MSAPTLGSCCIRGVSHEGTPKGTVTSFNGTPTYVTLPSGDYDKTKALLFCPDVFGLELQNAKLLADDFAANGYATYLPDYLAGDALHKDALNDGTFDLMGWLGKHPQSVTRPYLDALIAGLKEQGVKEFAATGYCYGGRYVFDLALDHIIKVAIVSHPSLLSVPEDLEKLKSVGTIPFLWNTCETDFAFGPEKQEIADKVFADDKNYKRTFAPGCDHGFAVRGDLSVPAIKAGKEVAFEESVKWLQKHF</sequence>
<dbReference type="SUPFAM" id="SSF53474">
    <property type="entry name" value="alpha/beta-Hydrolases"/>
    <property type="match status" value="1"/>
</dbReference>
<name>A0A221SE81_9BASI</name>